<evidence type="ECO:0000256" key="2">
    <source>
        <dbReference type="ARBA" id="ARBA00022448"/>
    </source>
</evidence>
<keyword evidence="4 7" id="KW-0812">Transmembrane</keyword>
<feature type="domain" description="ABC transmembrane type-1" evidence="8">
    <location>
        <begin position="95"/>
        <end position="304"/>
    </location>
</feature>
<evidence type="ECO:0000256" key="5">
    <source>
        <dbReference type="ARBA" id="ARBA00022989"/>
    </source>
</evidence>
<dbReference type="AlphaFoldDB" id="A0A7X8TKI5"/>
<dbReference type="Pfam" id="PF00528">
    <property type="entry name" value="BPD_transp_1"/>
    <property type="match status" value="1"/>
</dbReference>
<reference evidence="9 10" key="1">
    <citation type="submission" date="2020-04" db="EMBL/GenBank/DDBJ databases">
        <title>Nesterenkonia sp. nov., isolated from marine sediment.</title>
        <authorList>
            <person name="Zhang G."/>
        </authorList>
    </citation>
    <scope>NUCLEOTIDE SEQUENCE [LARGE SCALE GENOMIC DNA]</scope>
    <source>
        <strain evidence="9 10">MY13</strain>
    </source>
</reference>
<dbReference type="EMBL" id="JABAHY010000009">
    <property type="protein sequence ID" value="NLS10368.1"/>
    <property type="molecule type" value="Genomic_DNA"/>
</dbReference>
<comment type="caution">
    <text evidence="9">The sequence shown here is derived from an EMBL/GenBank/DDBJ whole genome shotgun (WGS) entry which is preliminary data.</text>
</comment>
<dbReference type="PANTHER" id="PTHR43163">
    <property type="entry name" value="DIPEPTIDE TRANSPORT SYSTEM PERMEASE PROTEIN DPPB-RELATED"/>
    <property type="match status" value="1"/>
</dbReference>
<feature type="transmembrane region" description="Helical" evidence="7">
    <location>
        <begin position="132"/>
        <end position="158"/>
    </location>
</feature>
<dbReference type="InterPro" id="IPR035906">
    <property type="entry name" value="MetI-like_sf"/>
</dbReference>
<evidence type="ECO:0000256" key="3">
    <source>
        <dbReference type="ARBA" id="ARBA00022475"/>
    </source>
</evidence>
<dbReference type="PANTHER" id="PTHR43163:SF6">
    <property type="entry name" value="DIPEPTIDE TRANSPORT SYSTEM PERMEASE PROTEIN DPPB-RELATED"/>
    <property type="match status" value="1"/>
</dbReference>
<feature type="transmembrane region" description="Helical" evidence="7">
    <location>
        <begin position="99"/>
        <end position="120"/>
    </location>
</feature>
<dbReference type="Gene3D" id="1.10.3720.10">
    <property type="entry name" value="MetI-like"/>
    <property type="match status" value="1"/>
</dbReference>
<evidence type="ECO:0000256" key="7">
    <source>
        <dbReference type="RuleBase" id="RU363032"/>
    </source>
</evidence>
<keyword evidence="3" id="KW-1003">Cell membrane</keyword>
<organism evidence="9 10">
    <name type="scientific">Nesterenkonia sedimenti</name>
    <dbReference type="NCBI Taxonomy" id="1463632"/>
    <lineage>
        <taxon>Bacteria</taxon>
        <taxon>Bacillati</taxon>
        <taxon>Actinomycetota</taxon>
        <taxon>Actinomycetes</taxon>
        <taxon>Micrococcales</taxon>
        <taxon>Micrococcaceae</taxon>
        <taxon>Nesterenkonia</taxon>
    </lineage>
</organism>
<feature type="transmembrane region" description="Helical" evidence="7">
    <location>
        <begin position="9"/>
        <end position="30"/>
    </location>
</feature>
<keyword evidence="6 7" id="KW-0472">Membrane</keyword>
<keyword evidence="10" id="KW-1185">Reference proteome</keyword>
<dbReference type="Proteomes" id="UP000523139">
    <property type="component" value="Unassembled WGS sequence"/>
</dbReference>
<accession>A0A7X8TKI5</accession>
<feature type="transmembrane region" description="Helical" evidence="7">
    <location>
        <begin position="178"/>
        <end position="197"/>
    </location>
</feature>
<feature type="transmembrane region" description="Helical" evidence="7">
    <location>
        <begin position="279"/>
        <end position="300"/>
    </location>
</feature>
<comment type="similarity">
    <text evidence="7">Belongs to the binding-protein-dependent transport system permease family.</text>
</comment>
<dbReference type="GO" id="GO:0071916">
    <property type="term" value="F:dipeptide transmembrane transporter activity"/>
    <property type="evidence" value="ECO:0007669"/>
    <property type="project" value="TreeGrafter"/>
</dbReference>
<comment type="subcellular location">
    <subcellularLocation>
        <location evidence="1 7">Cell membrane</location>
        <topology evidence="1 7">Multi-pass membrane protein</topology>
    </subcellularLocation>
</comment>
<dbReference type="SUPFAM" id="SSF161098">
    <property type="entry name" value="MetI-like"/>
    <property type="match status" value="1"/>
</dbReference>
<evidence type="ECO:0000256" key="4">
    <source>
        <dbReference type="ARBA" id="ARBA00022692"/>
    </source>
</evidence>
<keyword evidence="5 7" id="KW-1133">Transmembrane helix</keyword>
<dbReference type="RefSeq" id="WP_168887851.1">
    <property type="nucleotide sequence ID" value="NZ_JABAHY010000009.1"/>
</dbReference>
<dbReference type="GO" id="GO:0005886">
    <property type="term" value="C:plasma membrane"/>
    <property type="evidence" value="ECO:0007669"/>
    <property type="project" value="UniProtKB-SubCell"/>
</dbReference>
<dbReference type="InterPro" id="IPR045621">
    <property type="entry name" value="BPD_transp_1_N"/>
</dbReference>
<name>A0A7X8TKI5_9MICC</name>
<evidence type="ECO:0000259" key="8">
    <source>
        <dbReference type="PROSITE" id="PS50928"/>
    </source>
</evidence>
<dbReference type="InterPro" id="IPR000515">
    <property type="entry name" value="MetI-like"/>
</dbReference>
<dbReference type="CDD" id="cd06261">
    <property type="entry name" value="TM_PBP2"/>
    <property type="match status" value="1"/>
</dbReference>
<gene>
    <name evidence="9" type="ORF">HGQ17_10260</name>
</gene>
<protein>
    <submittedName>
        <fullName evidence="9">ABC transporter permease</fullName>
    </submittedName>
</protein>
<dbReference type="Pfam" id="PF19300">
    <property type="entry name" value="BPD_transp_1_N"/>
    <property type="match status" value="1"/>
</dbReference>
<evidence type="ECO:0000256" key="1">
    <source>
        <dbReference type="ARBA" id="ARBA00004651"/>
    </source>
</evidence>
<proteinExistence type="inferred from homology"/>
<evidence type="ECO:0000313" key="10">
    <source>
        <dbReference type="Proteomes" id="UP000523139"/>
    </source>
</evidence>
<sequence>MAGYLLQRALALVPVLAVVSVVTFGLIYFMPGDAAATMLGPEATQEQIEALRESLGLNDPIWVQFWSWLTAAVTGDLGTSIFMNRPVTEVLMDALGPTIHLAIQAQLLAIIIGVPAGILAARKQGTGTDQTVMVGALMGISVPSFLLGLFLMLLFGVILGWLPVAGYRPIEDGIGESLQYLALPTIALGAMQAALIARMTRTAMLDTFSKNYMKTAKAKGLKDRVSLYKHALRNASLPIITTIGQTLGTLVAGAAVVETVFNIPGIGQLIVNSVERRDVVVIQGVVLMIAVSYVLINFLVDILYSVLDPRVRFTGGDS</sequence>
<evidence type="ECO:0000256" key="6">
    <source>
        <dbReference type="ARBA" id="ARBA00023136"/>
    </source>
</evidence>
<evidence type="ECO:0000313" key="9">
    <source>
        <dbReference type="EMBL" id="NLS10368.1"/>
    </source>
</evidence>
<dbReference type="PROSITE" id="PS50928">
    <property type="entry name" value="ABC_TM1"/>
    <property type="match status" value="1"/>
</dbReference>
<keyword evidence="2 7" id="KW-0813">Transport</keyword>